<proteinExistence type="predicted"/>
<evidence type="ECO:0000313" key="2">
    <source>
        <dbReference type="Proteomes" id="UP001352852"/>
    </source>
</evidence>
<dbReference type="Proteomes" id="UP001352852">
    <property type="component" value="Unassembled WGS sequence"/>
</dbReference>
<keyword evidence="2" id="KW-1185">Reference proteome</keyword>
<evidence type="ECO:0000313" key="1">
    <source>
        <dbReference type="EMBL" id="MED6268725.1"/>
    </source>
</evidence>
<comment type="caution">
    <text evidence="1">The sequence shown here is derived from an EMBL/GenBank/DDBJ whole genome shotgun (WGS) entry which is preliminary data.</text>
</comment>
<organism evidence="1 2">
    <name type="scientific">Characodon lateralis</name>
    <dbReference type="NCBI Taxonomy" id="208331"/>
    <lineage>
        <taxon>Eukaryota</taxon>
        <taxon>Metazoa</taxon>
        <taxon>Chordata</taxon>
        <taxon>Craniata</taxon>
        <taxon>Vertebrata</taxon>
        <taxon>Euteleostomi</taxon>
        <taxon>Actinopterygii</taxon>
        <taxon>Neopterygii</taxon>
        <taxon>Teleostei</taxon>
        <taxon>Neoteleostei</taxon>
        <taxon>Acanthomorphata</taxon>
        <taxon>Ovalentaria</taxon>
        <taxon>Atherinomorphae</taxon>
        <taxon>Cyprinodontiformes</taxon>
        <taxon>Goodeidae</taxon>
        <taxon>Characodon</taxon>
    </lineage>
</organism>
<sequence length="107" mass="12373">MMVLDAELPEGSEITAVQLLPEIRPGSSNGFWVFCFVERKHGNSSQSYFQDQFLSYFLLFLYFFTSCNTGLDLDKLNESDKQKKSYGFILCVVKEKLKENEFMIKSS</sequence>
<dbReference type="EMBL" id="JAHUTJ010011091">
    <property type="protein sequence ID" value="MED6268725.1"/>
    <property type="molecule type" value="Genomic_DNA"/>
</dbReference>
<gene>
    <name evidence="1" type="ORF">CHARACLAT_025280</name>
</gene>
<protein>
    <submittedName>
        <fullName evidence="1">Uncharacterized protein</fullName>
    </submittedName>
</protein>
<accession>A0ABU7D3P5</accession>
<name>A0ABU7D3P5_9TELE</name>
<reference evidence="1 2" key="1">
    <citation type="submission" date="2021-06" db="EMBL/GenBank/DDBJ databases">
        <authorList>
            <person name="Palmer J.M."/>
        </authorList>
    </citation>
    <scope>NUCLEOTIDE SEQUENCE [LARGE SCALE GENOMIC DNA]</scope>
    <source>
        <strain evidence="1 2">CL_MEX2019</strain>
        <tissue evidence="1">Muscle</tissue>
    </source>
</reference>